<dbReference type="InterPro" id="IPR018062">
    <property type="entry name" value="HTH_AraC-typ_CS"/>
</dbReference>
<dbReference type="Gene3D" id="1.10.10.60">
    <property type="entry name" value="Homeodomain-like"/>
    <property type="match status" value="1"/>
</dbReference>
<evidence type="ECO:0000256" key="3">
    <source>
        <dbReference type="ARBA" id="ARBA00023163"/>
    </source>
</evidence>
<evidence type="ECO:0000259" key="4">
    <source>
        <dbReference type="PROSITE" id="PS01124"/>
    </source>
</evidence>
<dbReference type="GO" id="GO:0003700">
    <property type="term" value="F:DNA-binding transcription factor activity"/>
    <property type="evidence" value="ECO:0007669"/>
    <property type="project" value="InterPro"/>
</dbReference>
<dbReference type="AlphaFoldDB" id="A0A420VQD4"/>
<sequence length="306" mass="35259">MAQSNEIHIHIDSVASYHEMMGIEKPMHPLFSIIDFSKITYSHPKETCYIHSNLYNISVKSGADCILQYGPHHFDFTQGAMSFFKPGQTIKVDPNAAIVKDGFTINFHPDFLRTFPLDKKIQRYDFFDYKVNEALFLSDEEKAQCNAIAKGIETEYKSKIDSYSQEAIVSFLDLLLVYGKRFYDRQFITRKTHQRPIVVQFEELLDAYFHEELHLQKGLPNVKYFAEAVHMSPNYLSDLLRTSTGKSAQSHIQSKLIEVAKTMLSSTVLSVSEIAYQLGFEQAQSFNRLFKSKTNQTPLEFRASFN</sequence>
<comment type="caution">
    <text evidence="5">The sequence shown here is derived from an EMBL/GenBank/DDBJ whole genome shotgun (WGS) entry which is preliminary data.</text>
</comment>
<keyword evidence="2" id="KW-0238">DNA-binding</keyword>
<dbReference type="Proteomes" id="UP000282423">
    <property type="component" value="Unassembled WGS sequence"/>
</dbReference>
<evidence type="ECO:0000313" key="6">
    <source>
        <dbReference type="Proteomes" id="UP000282423"/>
    </source>
</evidence>
<dbReference type="PRINTS" id="PR00032">
    <property type="entry name" value="HTHARAC"/>
</dbReference>
<organism evidence="5 6">
    <name type="scientific">Sphingobacterium puteale</name>
    <dbReference type="NCBI Taxonomy" id="2420510"/>
    <lineage>
        <taxon>Bacteria</taxon>
        <taxon>Pseudomonadati</taxon>
        <taxon>Bacteroidota</taxon>
        <taxon>Sphingobacteriia</taxon>
        <taxon>Sphingobacteriales</taxon>
        <taxon>Sphingobacteriaceae</taxon>
        <taxon>Sphingobacterium</taxon>
    </lineage>
</organism>
<evidence type="ECO:0000256" key="1">
    <source>
        <dbReference type="ARBA" id="ARBA00023015"/>
    </source>
</evidence>
<accession>A0A420VQD4</accession>
<dbReference type="RefSeq" id="WP_121127228.1">
    <property type="nucleotide sequence ID" value="NZ_RBWS01000029.1"/>
</dbReference>
<dbReference type="PANTHER" id="PTHR43280">
    <property type="entry name" value="ARAC-FAMILY TRANSCRIPTIONAL REGULATOR"/>
    <property type="match status" value="1"/>
</dbReference>
<dbReference type="Pfam" id="PF12833">
    <property type="entry name" value="HTH_18"/>
    <property type="match status" value="1"/>
</dbReference>
<dbReference type="EMBL" id="RBWS01000029">
    <property type="protein sequence ID" value="RKO68533.1"/>
    <property type="molecule type" value="Genomic_DNA"/>
</dbReference>
<keyword evidence="6" id="KW-1185">Reference proteome</keyword>
<protein>
    <submittedName>
        <fullName evidence="5">AraC family transcriptional regulator</fullName>
    </submittedName>
</protein>
<evidence type="ECO:0000313" key="5">
    <source>
        <dbReference type="EMBL" id="RKO68533.1"/>
    </source>
</evidence>
<reference evidence="5 6" key="1">
    <citation type="submission" date="2018-10" db="EMBL/GenBank/DDBJ databases">
        <title>Sphingobacterium sp. M05W1-28.</title>
        <authorList>
            <person name="Cai H."/>
        </authorList>
    </citation>
    <scope>NUCLEOTIDE SEQUENCE [LARGE SCALE GENOMIC DNA]</scope>
    <source>
        <strain evidence="5 6">M05W1-28</strain>
    </source>
</reference>
<dbReference type="InterPro" id="IPR018060">
    <property type="entry name" value="HTH_AraC"/>
</dbReference>
<dbReference type="PANTHER" id="PTHR43280:SF32">
    <property type="entry name" value="TRANSCRIPTIONAL REGULATORY PROTEIN"/>
    <property type="match status" value="1"/>
</dbReference>
<dbReference type="GO" id="GO:0043565">
    <property type="term" value="F:sequence-specific DNA binding"/>
    <property type="evidence" value="ECO:0007669"/>
    <property type="project" value="InterPro"/>
</dbReference>
<name>A0A420VQD4_9SPHI</name>
<keyword evidence="1" id="KW-0805">Transcription regulation</keyword>
<keyword evidence="3" id="KW-0804">Transcription</keyword>
<gene>
    <name evidence="5" type="ORF">D7322_26730</name>
</gene>
<dbReference type="PROSITE" id="PS00041">
    <property type="entry name" value="HTH_ARAC_FAMILY_1"/>
    <property type="match status" value="1"/>
</dbReference>
<dbReference type="OrthoDB" id="9816214at2"/>
<dbReference type="SMART" id="SM00342">
    <property type="entry name" value="HTH_ARAC"/>
    <property type="match status" value="1"/>
</dbReference>
<feature type="domain" description="HTH araC/xylS-type" evidence="4">
    <location>
        <begin position="203"/>
        <end position="304"/>
    </location>
</feature>
<dbReference type="InterPro" id="IPR009057">
    <property type="entry name" value="Homeodomain-like_sf"/>
</dbReference>
<dbReference type="InterPro" id="IPR020449">
    <property type="entry name" value="Tscrpt_reg_AraC-type_HTH"/>
</dbReference>
<proteinExistence type="predicted"/>
<dbReference type="PROSITE" id="PS01124">
    <property type="entry name" value="HTH_ARAC_FAMILY_2"/>
    <property type="match status" value="1"/>
</dbReference>
<evidence type="ECO:0000256" key="2">
    <source>
        <dbReference type="ARBA" id="ARBA00023125"/>
    </source>
</evidence>
<dbReference type="SUPFAM" id="SSF46689">
    <property type="entry name" value="Homeodomain-like"/>
    <property type="match status" value="1"/>
</dbReference>